<evidence type="ECO:0000313" key="2">
    <source>
        <dbReference type="Proteomes" id="UP000290289"/>
    </source>
</evidence>
<name>A0A498KW32_MALDO</name>
<accession>A0A498KW32</accession>
<protein>
    <submittedName>
        <fullName evidence="1">Uncharacterized protein</fullName>
    </submittedName>
</protein>
<proteinExistence type="predicted"/>
<sequence>MLNRSVPMDFSFGTTSATTFQTSPETSDSFIPFAIHEDSHHLDQPLSKLLQIEAKLMDVECINQNHIIGLESASHVNEGTKQNAHILTRRIQIQVELLEESSLTELLFTGAEAVEAEDRPLALYIISKLKTVVLMDNKENEDNPFNRLALFFTQGL</sequence>
<dbReference type="AlphaFoldDB" id="A0A498KW32"/>
<reference evidence="1 2" key="1">
    <citation type="submission" date="2018-10" db="EMBL/GenBank/DDBJ databases">
        <title>A high-quality apple genome assembly.</title>
        <authorList>
            <person name="Hu J."/>
        </authorList>
    </citation>
    <scope>NUCLEOTIDE SEQUENCE [LARGE SCALE GENOMIC DNA]</scope>
    <source>
        <strain evidence="2">cv. HFTH1</strain>
        <tissue evidence="1">Young leaf</tissue>
    </source>
</reference>
<evidence type="ECO:0000313" key="1">
    <source>
        <dbReference type="EMBL" id="RXI09143.1"/>
    </source>
</evidence>
<dbReference type="Proteomes" id="UP000290289">
    <property type="component" value="Chromosome 1"/>
</dbReference>
<dbReference type="EMBL" id="RDQH01000327">
    <property type="protein sequence ID" value="RXI09143.1"/>
    <property type="molecule type" value="Genomic_DNA"/>
</dbReference>
<gene>
    <name evidence="1" type="ORF">DVH24_023304</name>
</gene>
<organism evidence="1 2">
    <name type="scientific">Malus domestica</name>
    <name type="common">Apple</name>
    <name type="synonym">Pyrus malus</name>
    <dbReference type="NCBI Taxonomy" id="3750"/>
    <lineage>
        <taxon>Eukaryota</taxon>
        <taxon>Viridiplantae</taxon>
        <taxon>Streptophyta</taxon>
        <taxon>Embryophyta</taxon>
        <taxon>Tracheophyta</taxon>
        <taxon>Spermatophyta</taxon>
        <taxon>Magnoliopsida</taxon>
        <taxon>eudicotyledons</taxon>
        <taxon>Gunneridae</taxon>
        <taxon>Pentapetalae</taxon>
        <taxon>rosids</taxon>
        <taxon>fabids</taxon>
        <taxon>Rosales</taxon>
        <taxon>Rosaceae</taxon>
        <taxon>Amygdaloideae</taxon>
        <taxon>Maleae</taxon>
        <taxon>Malus</taxon>
    </lineage>
</organism>
<comment type="caution">
    <text evidence="1">The sequence shown here is derived from an EMBL/GenBank/DDBJ whole genome shotgun (WGS) entry which is preliminary data.</text>
</comment>
<keyword evidence="2" id="KW-1185">Reference proteome</keyword>